<dbReference type="GO" id="GO:0015297">
    <property type="term" value="F:antiporter activity"/>
    <property type="evidence" value="ECO:0007669"/>
    <property type="project" value="TreeGrafter"/>
</dbReference>
<keyword evidence="3" id="KW-1003">Cell membrane</keyword>
<dbReference type="InterPro" id="IPR000390">
    <property type="entry name" value="Small_drug/metabolite_transptr"/>
</dbReference>
<evidence type="ECO:0000256" key="7">
    <source>
        <dbReference type="ARBA" id="ARBA00038032"/>
    </source>
</evidence>
<feature type="transmembrane region" description="Helical" evidence="9">
    <location>
        <begin position="61"/>
        <end position="82"/>
    </location>
</feature>
<keyword evidence="2" id="KW-0813">Transport</keyword>
<comment type="subcellular location">
    <subcellularLocation>
        <location evidence="1 8">Cell membrane</location>
        <topology evidence="1 8">Multi-pass membrane protein</topology>
    </subcellularLocation>
</comment>
<dbReference type="GO" id="GO:1990961">
    <property type="term" value="P:xenobiotic detoxification by transmembrane export across the plasma membrane"/>
    <property type="evidence" value="ECO:0007669"/>
    <property type="project" value="UniProtKB-ARBA"/>
</dbReference>
<evidence type="ECO:0000256" key="9">
    <source>
        <dbReference type="SAM" id="Phobius"/>
    </source>
</evidence>
<dbReference type="Pfam" id="PF00893">
    <property type="entry name" value="Multi_Drug_Res"/>
    <property type="match status" value="1"/>
</dbReference>
<evidence type="ECO:0000256" key="1">
    <source>
        <dbReference type="ARBA" id="ARBA00004651"/>
    </source>
</evidence>
<dbReference type="FunFam" id="1.10.3730.20:FF:000001">
    <property type="entry name" value="Quaternary ammonium compound resistance transporter SugE"/>
    <property type="match status" value="1"/>
</dbReference>
<comment type="similarity">
    <text evidence="7 8">Belongs to the drug/metabolite transporter (DMT) superfamily. Small multidrug resistance (SMR) (TC 2.A.7.1) family.</text>
</comment>
<keyword evidence="6 9" id="KW-0472">Membrane</keyword>
<accession>A0A916XV63</accession>
<dbReference type="GO" id="GO:0015199">
    <property type="term" value="F:amino-acid betaine transmembrane transporter activity"/>
    <property type="evidence" value="ECO:0007669"/>
    <property type="project" value="TreeGrafter"/>
</dbReference>
<dbReference type="AlphaFoldDB" id="A0A916XV63"/>
<dbReference type="Proteomes" id="UP000613160">
    <property type="component" value="Unassembled WGS sequence"/>
</dbReference>
<organism evidence="10 11">
    <name type="scientific">Aureimonas glaciei</name>
    <dbReference type="NCBI Taxonomy" id="1776957"/>
    <lineage>
        <taxon>Bacteria</taxon>
        <taxon>Pseudomonadati</taxon>
        <taxon>Pseudomonadota</taxon>
        <taxon>Alphaproteobacteria</taxon>
        <taxon>Hyphomicrobiales</taxon>
        <taxon>Aurantimonadaceae</taxon>
        <taxon>Aureimonas</taxon>
    </lineage>
</organism>
<feature type="transmembrane region" description="Helical" evidence="9">
    <location>
        <begin position="35"/>
        <end position="54"/>
    </location>
</feature>
<feature type="transmembrane region" description="Helical" evidence="9">
    <location>
        <begin position="88"/>
        <end position="107"/>
    </location>
</feature>
<name>A0A916XV63_9HYPH</name>
<evidence type="ECO:0000313" key="11">
    <source>
        <dbReference type="Proteomes" id="UP000613160"/>
    </source>
</evidence>
<dbReference type="GO" id="GO:0031460">
    <property type="term" value="P:glycine betaine transport"/>
    <property type="evidence" value="ECO:0007669"/>
    <property type="project" value="TreeGrafter"/>
</dbReference>
<evidence type="ECO:0000256" key="4">
    <source>
        <dbReference type="ARBA" id="ARBA00022692"/>
    </source>
</evidence>
<dbReference type="SUPFAM" id="SSF103481">
    <property type="entry name" value="Multidrug resistance efflux transporter EmrE"/>
    <property type="match status" value="1"/>
</dbReference>
<keyword evidence="5 9" id="KW-1133">Transmembrane helix</keyword>
<dbReference type="InterPro" id="IPR045324">
    <property type="entry name" value="Small_multidrug_res"/>
</dbReference>
<reference evidence="10" key="1">
    <citation type="journal article" date="2014" name="Int. J. Syst. Evol. Microbiol.">
        <title>Complete genome sequence of Corynebacterium casei LMG S-19264T (=DSM 44701T), isolated from a smear-ripened cheese.</title>
        <authorList>
            <consortium name="US DOE Joint Genome Institute (JGI-PGF)"/>
            <person name="Walter F."/>
            <person name="Albersmeier A."/>
            <person name="Kalinowski J."/>
            <person name="Ruckert C."/>
        </authorList>
    </citation>
    <scope>NUCLEOTIDE SEQUENCE</scope>
    <source>
        <strain evidence="10">CGMCC 1.15493</strain>
    </source>
</reference>
<evidence type="ECO:0000256" key="2">
    <source>
        <dbReference type="ARBA" id="ARBA00022448"/>
    </source>
</evidence>
<dbReference type="PANTHER" id="PTHR30561">
    <property type="entry name" value="SMR FAMILY PROTON-DEPENDENT DRUG EFFLUX TRANSPORTER SUGE"/>
    <property type="match status" value="1"/>
</dbReference>
<keyword evidence="4 8" id="KW-0812">Transmembrane</keyword>
<dbReference type="PANTHER" id="PTHR30561:SF1">
    <property type="entry name" value="MULTIDRUG TRANSPORTER EMRE"/>
    <property type="match status" value="1"/>
</dbReference>
<evidence type="ECO:0000256" key="6">
    <source>
        <dbReference type="ARBA" id="ARBA00023136"/>
    </source>
</evidence>
<evidence type="ECO:0000256" key="8">
    <source>
        <dbReference type="RuleBase" id="RU003942"/>
    </source>
</evidence>
<evidence type="ECO:0000256" key="3">
    <source>
        <dbReference type="ARBA" id="ARBA00022475"/>
    </source>
</evidence>
<evidence type="ECO:0000313" key="10">
    <source>
        <dbReference type="EMBL" id="GGD14349.1"/>
    </source>
</evidence>
<dbReference type="InterPro" id="IPR037185">
    <property type="entry name" value="EmrE-like"/>
</dbReference>
<dbReference type="Gene3D" id="1.10.3730.20">
    <property type="match status" value="1"/>
</dbReference>
<evidence type="ECO:0000256" key="5">
    <source>
        <dbReference type="ARBA" id="ARBA00022989"/>
    </source>
</evidence>
<dbReference type="GO" id="GO:0015220">
    <property type="term" value="F:choline transmembrane transporter activity"/>
    <property type="evidence" value="ECO:0007669"/>
    <property type="project" value="TreeGrafter"/>
</dbReference>
<protein>
    <submittedName>
        <fullName evidence="10">Multidrug transporter</fullName>
    </submittedName>
</protein>
<keyword evidence="11" id="KW-1185">Reference proteome</keyword>
<gene>
    <name evidence="10" type="ORF">GCM10011335_16420</name>
</gene>
<proteinExistence type="inferred from homology"/>
<dbReference type="GO" id="GO:0005886">
    <property type="term" value="C:plasma membrane"/>
    <property type="evidence" value="ECO:0007669"/>
    <property type="project" value="UniProtKB-SubCell"/>
</dbReference>
<sequence length="113" mass="11953">MASLKLYLILAAAITAEVVATTALARSESFTRVGPSLVAILGYAVAFWLLSFPLRSMPTGVVYAVWSGLGIVLITLVAWLWSKQPLDLPAIVGLGLIMAGVIVVNVFSRTVGH</sequence>
<comment type="caution">
    <text evidence="10">The sequence shown here is derived from an EMBL/GenBank/DDBJ whole genome shotgun (WGS) entry which is preliminary data.</text>
</comment>
<reference evidence="10" key="2">
    <citation type="submission" date="2020-09" db="EMBL/GenBank/DDBJ databases">
        <authorList>
            <person name="Sun Q."/>
            <person name="Zhou Y."/>
        </authorList>
    </citation>
    <scope>NUCLEOTIDE SEQUENCE</scope>
    <source>
        <strain evidence="10">CGMCC 1.15493</strain>
    </source>
</reference>
<dbReference type="EMBL" id="BMJJ01000003">
    <property type="protein sequence ID" value="GGD14349.1"/>
    <property type="molecule type" value="Genomic_DNA"/>
</dbReference>